<keyword evidence="3" id="KW-0032">Aminotransferase</keyword>
<feature type="region of interest" description="Disordered" evidence="6">
    <location>
        <begin position="19"/>
        <end position="118"/>
    </location>
</feature>
<organism evidence="7 8">
    <name type="scientific">Puccinia graminis f. sp. tritici</name>
    <dbReference type="NCBI Taxonomy" id="56615"/>
    <lineage>
        <taxon>Eukaryota</taxon>
        <taxon>Fungi</taxon>
        <taxon>Dikarya</taxon>
        <taxon>Basidiomycota</taxon>
        <taxon>Pucciniomycotina</taxon>
        <taxon>Pucciniomycetes</taxon>
        <taxon>Pucciniales</taxon>
        <taxon>Pucciniaceae</taxon>
        <taxon>Puccinia</taxon>
    </lineage>
</organism>
<gene>
    <name evidence="7" type="ORF">PGT21_007519</name>
</gene>
<comment type="cofactor">
    <cofactor evidence="1">
        <name>pyridoxal 5'-phosphate</name>
        <dbReference type="ChEBI" id="CHEBI:597326"/>
    </cofactor>
</comment>
<evidence type="ECO:0000256" key="5">
    <source>
        <dbReference type="ARBA" id="ARBA00022898"/>
    </source>
</evidence>
<dbReference type="SUPFAM" id="SSF53383">
    <property type="entry name" value="PLP-dependent transferases"/>
    <property type="match status" value="1"/>
</dbReference>
<dbReference type="PANTHER" id="PTHR46383">
    <property type="entry name" value="ASPARTATE AMINOTRANSFERASE"/>
    <property type="match status" value="1"/>
</dbReference>
<evidence type="ECO:0000313" key="7">
    <source>
        <dbReference type="EMBL" id="KAA1065681.1"/>
    </source>
</evidence>
<dbReference type="InterPro" id="IPR050596">
    <property type="entry name" value="AspAT/PAT-like"/>
</dbReference>
<dbReference type="Proteomes" id="UP000324748">
    <property type="component" value="Unassembled WGS sequence"/>
</dbReference>
<keyword evidence="8" id="KW-1185">Reference proteome</keyword>
<dbReference type="EMBL" id="VSWC01000196">
    <property type="protein sequence ID" value="KAA1065681.1"/>
    <property type="molecule type" value="Genomic_DNA"/>
</dbReference>
<evidence type="ECO:0000256" key="4">
    <source>
        <dbReference type="ARBA" id="ARBA00022679"/>
    </source>
</evidence>
<dbReference type="PANTHER" id="PTHR46383:SF1">
    <property type="entry name" value="ASPARTATE AMINOTRANSFERASE"/>
    <property type="match status" value="1"/>
</dbReference>
<evidence type="ECO:0000256" key="6">
    <source>
        <dbReference type="SAM" id="MobiDB-lite"/>
    </source>
</evidence>
<comment type="similarity">
    <text evidence="2">Belongs to the class-I pyridoxal-phosphate-dependent aminotransferase family.</text>
</comment>
<evidence type="ECO:0000256" key="3">
    <source>
        <dbReference type="ARBA" id="ARBA00022576"/>
    </source>
</evidence>
<evidence type="ECO:0000256" key="2">
    <source>
        <dbReference type="ARBA" id="ARBA00007441"/>
    </source>
</evidence>
<keyword evidence="4" id="KW-0808">Transferase</keyword>
<dbReference type="AlphaFoldDB" id="A0A5B0LMU9"/>
<proteinExistence type="inferred from homology"/>
<dbReference type="InterPro" id="IPR015424">
    <property type="entry name" value="PyrdxlP-dep_Trfase"/>
</dbReference>
<dbReference type="OrthoDB" id="2108at2759"/>
<dbReference type="GO" id="GO:0008483">
    <property type="term" value="F:transaminase activity"/>
    <property type="evidence" value="ECO:0007669"/>
    <property type="project" value="UniProtKB-KW"/>
</dbReference>
<reference evidence="7 8" key="1">
    <citation type="submission" date="2019-05" db="EMBL/GenBank/DDBJ databases">
        <title>Emergence of the Ug99 lineage of the wheat stem rust pathogen through somatic hybridization.</title>
        <authorList>
            <person name="Li F."/>
            <person name="Upadhyaya N.M."/>
            <person name="Sperschneider J."/>
            <person name="Matny O."/>
            <person name="Nguyen-Phuc H."/>
            <person name="Mago R."/>
            <person name="Raley C."/>
            <person name="Miller M.E."/>
            <person name="Silverstein K.A.T."/>
            <person name="Henningsen E."/>
            <person name="Hirsch C.D."/>
            <person name="Visser B."/>
            <person name="Pretorius Z.A."/>
            <person name="Steffenson B.J."/>
            <person name="Schwessinger B."/>
            <person name="Dodds P.N."/>
            <person name="Figueroa M."/>
        </authorList>
    </citation>
    <scope>NUCLEOTIDE SEQUENCE [LARGE SCALE GENOMIC DNA]</scope>
    <source>
        <strain evidence="7">21-0</strain>
    </source>
</reference>
<accession>A0A5B0LMU9</accession>
<evidence type="ECO:0000256" key="1">
    <source>
        <dbReference type="ARBA" id="ARBA00001933"/>
    </source>
</evidence>
<keyword evidence="5" id="KW-0663">Pyridoxal phosphate</keyword>
<comment type="caution">
    <text evidence="7">The sequence shown here is derived from an EMBL/GenBank/DDBJ whole genome shotgun (WGS) entry which is preliminary data.</text>
</comment>
<evidence type="ECO:0000313" key="8">
    <source>
        <dbReference type="Proteomes" id="UP000324748"/>
    </source>
</evidence>
<protein>
    <submittedName>
        <fullName evidence="7">Uncharacterized protein</fullName>
    </submittedName>
</protein>
<name>A0A5B0LMU9_PUCGR</name>
<dbReference type="GO" id="GO:0006520">
    <property type="term" value="P:amino acid metabolic process"/>
    <property type="evidence" value="ECO:0007669"/>
    <property type="project" value="InterPro"/>
</dbReference>
<sequence>MPLVLPKFPHHWSELSAQAKGLLTPNEDKKKKLQKPIQEDDSEAHQVFRAAHLHSSSIKRNVSKKKSSTKTSSSQQAEKKIQKGPSASSSSEKIIRSALTSPTPSEPDEDDMLPGISSPGSTGVIFVMDRAMANGFSYDDPTWANFGQGAPEVGDIPGASHKPAVIDVAAMGEDVHEYAPTTGVKALRAAVADLYNHTYRKGMDSQYTFESSECSGGSICRLPTT</sequence>